<dbReference type="Pfam" id="PF01047">
    <property type="entry name" value="MarR"/>
    <property type="match status" value="1"/>
</dbReference>
<dbReference type="PANTHER" id="PTHR33164">
    <property type="entry name" value="TRANSCRIPTIONAL REGULATOR, MARR FAMILY"/>
    <property type="match status" value="1"/>
</dbReference>
<dbReference type="Gene3D" id="1.10.10.10">
    <property type="entry name" value="Winged helix-like DNA-binding domain superfamily/Winged helix DNA-binding domain"/>
    <property type="match status" value="1"/>
</dbReference>
<keyword evidence="1 3" id="KW-0238">DNA-binding</keyword>
<dbReference type="OrthoDB" id="158803at2"/>
<dbReference type="STRING" id="930128.SAMN05192532_104151"/>
<evidence type="ECO:0000313" key="3">
    <source>
        <dbReference type="EMBL" id="SFE81401.1"/>
    </source>
</evidence>
<dbReference type="SMART" id="SM00347">
    <property type="entry name" value="HTH_MARR"/>
    <property type="match status" value="1"/>
</dbReference>
<evidence type="ECO:0000256" key="1">
    <source>
        <dbReference type="ARBA" id="ARBA00023125"/>
    </source>
</evidence>
<dbReference type="PROSITE" id="PS50995">
    <property type="entry name" value="HTH_MARR_2"/>
    <property type="match status" value="1"/>
</dbReference>
<dbReference type="PANTHER" id="PTHR33164:SF85">
    <property type="entry name" value="TRANSCRIPTIONAL REGULATOR, MARR FAMILY"/>
    <property type="match status" value="1"/>
</dbReference>
<dbReference type="RefSeq" id="WP_091661364.1">
    <property type="nucleotide sequence ID" value="NZ_FONT01000004.1"/>
</dbReference>
<dbReference type="PRINTS" id="PR00598">
    <property type="entry name" value="HTHMARR"/>
</dbReference>
<protein>
    <submittedName>
        <fullName evidence="3">DNA-binding transcriptional regulator, MarR family</fullName>
    </submittedName>
</protein>
<dbReference type="InterPro" id="IPR039422">
    <property type="entry name" value="MarR/SlyA-like"/>
</dbReference>
<dbReference type="GO" id="GO:0003677">
    <property type="term" value="F:DNA binding"/>
    <property type="evidence" value="ECO:0007669"/>
    <property type="project" value="UniProtKB-KW"/>
</dbReference>
<dbReference type="GO" id="GO:0003700">
    <property type="term" value="F:DNA-binding transcription factor activity"/>
    <property type="evidence" value="ECO:0007669"/>
    <property type="project" value="InterPro"/>
</dbReference>
<reference evidence="3 4" key="1">
    <citation type="submission" date="2016-10" db="EMBL/GenBank/DDBJ databases">
        <authorList>
            <person name="de Groot N.N."/>
        </authorList>
    </citation>
    <scope>NUCLEOTIDE SEQUENCE [LARGE SCALE GENOMIC DNA]</scope>
    <source>
        <strain evidence="3 4">DSM 23995</strain>
    </source>
</reference>
<proteinExistence type="predicted"/>
<dbReference type="GO" id="GO:0006950">
    <property type="term" value="P:response to stress"/>
    <property type="evidence" value="ECO:0007669"/>
    <property type="project" value="TreeGrafter"/>
</dbReference>
<dbReference type="InterPro" id="IPR036388">
    <property type="entry name" value="WH-like_DNA-bd_sf"/>
</dbReference>
<keyword evidence="4" id="KW-1185">Reference proteome</keyword>
<dbReference type="AlphaFoldDB" id="A0A1I2DM74"/>
<gene>
    <name evidence="3" type="ORF">SAMN05192532_104151</name>
</gene>
<organism evidence="3 4">
    <name type="scientific">Alteribacillus iranensis</name>
    <dbReference type="NCBI Taxonomy" id="930128"/>
    <lineage>
        <taxon>Bacteria</taxon>
        <taxon>Bacillati</taxon>
        <taxon>Bacillota</taxon>
        <taxon>Bacilli</taxon>
        <taxon>Bacillales</taxon>
        <taxon>Bacillaceae</taxon>
        <taxon>Alteribacillus</taxon>
    </lineage>
</organism>
<dbReference type="Proteomes" id="UP000199516">
    <property type="component" value="Unassembled WGS sequence"/>
</dbReference>
<dbReference type="SUPFAM" id="SSF46785">
    <property type="entry name" value="Winged helix' DNA-binding domain"/>
    <property type="match status" value="1"/>
</dbReference>
<accession>A0A1I2DM74</accession>
<dbReference type="InterPro" id="IPR036390">
    <property type="entry name" value="WH_DNA-bd_sf"/>
</dbReference>
<evidence type="ECO:0000313" key="4">
    <source>
        <dbReference type="Proteomes" id="UP000199516"/>
    </source>
</evidence>
<dbReference type="EMBL" id="FONT01000004">
    <property type="protein sequence ID" value="SFE81401.1"/>
    <property type="molecule type" value="Genomic_DNA"/>
</dbReference>
<name>A0A1I2DM74_9BACI</name>
<feature type="domain" description="HTH marR-type" evidence="2">
    <location>
        <begin position="1"/>
        <end position="137"/>
    </location>
</feature>
<dbReference type="InterPro" id="IPR000835">
    <property type="entry name" value="HTH_MarR-typ"/>
</dbReference>
<evidence type="ECO:0000259" key="2">
    <source>
        <dbReference type="PROSITE" id="PS50995"/>
    </source>
</evidence>
<sequence length="148" mass="17193">MRKNTLSSLIWLRMARFTHQSNLLSNEFLKQFGITAAQFDVLNQVSIYQPITQSQLAVKATVSEGGISRMLTRLEQEGYIQRKQDWKTKWISLTAKGENKMEEAFEHQLAFQTSIVNECLTKEEQKTLYTLMTKLQKNTELKIKSSRT</sequence>